<name>A0AAN8T2E0_SOLBU</name>
<gene>
    <name evidence="1" type="ORF">RDI58_022288</name>
</gene>
<sequence>MFLVAPSDFIRKVLKVDGPACPCVVVLKFAPSGTSLPQKSYLLRYVDAQEITSSQVAQTSSFLTNDLITSLSNFQPLTSVVGTAGASASMPAGDVILVLHSRRYVDR</sequence>
<dbReference type="AlphaFoldDB" id="A0AAN8T2E0"/>
<dbReference type="Proteomes" id="UP001371456">
    <property type="component" value="Unassembled WGS sequence"/>
</dbReference>
<keyword evidence="2" id="KW-1185">Reference proteome</keyword>
<reference evidence="1 2" key="1">
    <citation type="submission" date="2024-02" db="EMBL/GenBank/DDBJ databases">
        <title>de novo genome assembly of Solanum bulbocastanum strain 11H21.</title>
        <authorList>
            <person name="Hosaka A.J."/>
        </authorList>
    </citation>
    <scope>NUCLEOTIDE SEQUENCE [LARGE SCALE GENOMIC DNA]</scope>
    <source>
        <tissue evidence="1">Young leaves</tissue>
    </source>
</reference>
<evidence type="ECO:0000313" key="1">
    <source>
        <dbReference type="EMBL" id="KAK6780104.1"/>
    </source>
</evidence>
<comment type="caution">
    <text evidence="1">The sequence shown here is derived from an EMBL/GenBank/DDBJ whole genome shotgun (WGS) entry which is preliminary data.</text>
</comment>
<protein>
    <submittedName>
        <fullName evidence="1">Uncharacterized protein</fullName>
    </submittedName>
</protein>
<proteinExistence type="predicted"/>
<accession>A0AAN8T2E0</accession>
<evidence type="ECO:0000313" key="2">
    <source>
        <dbReference type="Proteomes" id="UP001371456"/>
    </source>
</evidence>
<dbReference type="EMBL" id="JBANQN010000009">
    <property type="protein sequence ID" value="KAK6780104.1"/>
    <property type="molecule type" value="Genomic_DNA"/>
</dbReference>
<organism evidence="1 2">
    <name type="scientific">Solanum bulbocastanum</name>
    <name type="common">Wild potato</name>
    <dbReference type="NCBI Taxonomy" id="147425"/>
    <lineage>
        <taxon>Eukaryota</taxon>
        <taxon>Viridiplantae</taxon>
        <taxon>Streptophyta</taxon>
        <taxon>Embryophyta</taxon>
        <taxon>Tracheophyta</taxon>
        <taxon>Spermatophyta</taxon>
        <taxon>Magnoliopsida</taxon>
        <taxon>eudicotyledons</taxon>
        <taxon>Gunneridae</taxon>
        <taxon>Pentapetalae</taxon>
        <taxon>asterids</taxon>
        <taxon>lamiids</taxon>
        <taxon>Solanales</taxon>
        <taxon>Solanaceae</taxon>
        <taxon>Solanoideae</taxon>
        <taxon>Solaneae</taxon>
        <taxon>Solanum</taxon>
    </lineage>
</organism>